<organism evidence="6 7">
    <name type="scientific">Durusdinium trenchii</name>
    <dbReference type="NCBI Taxonomy" id="1381693"/>
    <lineage>
        <taxon>Eukaryota</taxon>
        <taxon>Sar</taxon>
        <taxon>Alveolata</taxon>
        <taxon>Dinophyceae</taxon>
        <taxon>Suessiales</taxon>
        <taxon>Symbiodiniaceae</taxon>
        <taxon>Durusdinium</taxon>
    </lineage>
</organism>
<feature type="signal peptide" evidence="3">
    <location>
        <begin position="1"/>
        <end position="21"/>
    </location>
</feature>
<keyword evidence="7" id="KW-1185">Reference proteome</keyword>
<evidence type="ECO:0000256" key="3">
    <source>
        <dbReference type="SAM" id="SignalP"/>
    </source>
</evidence>
<comment type="caution">
    <text evidence="6">The sequence shown here is derived from an EMBL/GenBank/DDBJ whole genome shotgun (WGS) entry which is preliminary data.</text>
</comment>
<feature type="region of interest" description="Disordered" evidence="2">
    <location>
        <begin position="28"/>
        <end position="48"/>
    </location>
</feature>
<dbReference type="Pfam" id="PF09353">
    <property type="entry name" value="DUF1995"/>
    <property type="match status" value="1"/>
</dbReference>
<sequence length="1111" mass="124868">MAGRSWLLPLLASVLLLRSLSFVGFFSSTSPARKPSASAPASSRVALQAEEEDLPTFSWDADGPPPLPESPEEMAQQAADAVMRAYRDGKTRQTVRLRLDELFDMESLYVKGIQALQMATTPFMEGLSKKLWGGDFFKDVKTSVVDDQAGTLIYRESDNEMQDMAMFYLPGRDLMAEQKTQNFIRRMKDRLVLLVNTENAQSFFRVDFKGMDWGDYTNMGKEISNIFQEQTYYYDKAPCQSWQMTTFRAYPYNWEVYIEDLDYNLVKVWDSEYKPTTNQIEARLEQYEKVNGIEGKAYKKMAKIMKDTMKQEEMSEEIAPGWRSAASPEEMVERQKLAEERRFPNTAGRCDPTRRVIRAKSSTRAAVEPMDFMTGRARFKEPGAKNATEPRSEAWPPGSDEEEPDFEASARQSLQLQCQELSESLTRLRQEIADAGTREQRLKELLRCRSRSLVRLASQLTRAQDQRRPTDRGLFHVEVQTEVPTLDAIDPEAALPTVTSRPAQRVVELAASSPAVRDMVLQRLKGEAREGFPTQTEDFLNLCQFAVATQKWGHTAQRCNAQSFESRHATPVLAPPWLMLAPHVVGAAAAGRRFPVGRRAFAAVPVPEVLRRLRWLHSPGQVLRLAAKNEGADMVVLCALLQRLVYLAKQDGGSKETELSQDGRFQVLLKTLSSRVESCDGGTLARLADAAARLPRSAEVEELMQRLVESAVGRHNAIKPQDLSFLAVALATARVRGVPAGHAAGHAAPLGKAVHFVRGEALRQMQEFKWNSCIRLLEAFRRWGIVDPNLTEMVLARLQDILPDATTRDLTMLLEYLCQMGLACLELLQPLCQMAFSSLWLFTPQQLVSIAHSLARLRFLSPKDLEELLEALLPHVGRLSDPEVSRLLFALALSNPDWQGKWQTVKQVLAAQYVAGSTRNLRADVSVAWAFAVLQLPQYMPDVLRLLDTHATSAVDVPRSVLVMLHEVCSYVACHGLHSELAVQWRSAAEETNKEEVERWARSGSPLRAQVHRALMPDPGFQGPVAWLCGFSVDFLNQRSKTVIDLDHISWPTSPTLRHLLLKEKGYRTVALPFWDLKQLSSEGGDWSAFLRVHLELAGKKESGLAPLGAF</sequence>
<feature type="domain" description="RNA-editing substrate-binding complex 6 protein" evidence="5">
    <location>
        <begin position="764"/>
        <end position="892"/>
    </location>
</feature>
<accession>A0ABP0QWU6</accession>
<proteinExistence type="predicted"/>
<dbReference type="InterPro" id="IPR018962">
    <property type="entry name" value="DUF1995"/>
</dbReference>
<dbReference type="PANTHER" id="PTHR35509">
    <property type="entry name" value="DOMAIN PROTEIN, PUTATIVE (DUF1995)-RELATED"/>
    <property type="match status" value="1"/>
</dbReference>
<evidence type="ECO:0000259" key="5">
    <source>
        <dbReference type="Pfam" id="PF26188"/>
    </source>
</evidence>
<feature type="compositionally biased region" description="Low complexity" evidence="2">
    <location>
        <begin position="28"/>
        <end position="43"/>
    </location>
</feature>
<dbReference type="InterPro" id="IPR058917">
    <property type="entry name" value="RESC6_dom"/>
</dbReference>
<evidence type="ECO:0000313" key="6">
    <source>
        <dbReference type="EMBL" id="CAK9091387.1"/>
    </source>
</evidence>
<evidence type="ECO:0000256" key="1">
    <source>
        <dbReference type="SAM" id="Coils"/>
    </source>
</evidence>
<evidence type="ECO:0000259" key="4">
    <source>
        <dbReference type="Pfam" id="PF09353"/>
    </source>
</evidence>
<name>A0ABP0QWU6_9DINO</name>
<dbReference type="InterPro" id="IPR053021">
    <property type="entry name" value="Chloroplast_ADK"/>
</dbReference>
<reference evidence="6 7" key="1">
    <citation type="submission" date="2024-02" db="EMBL/GenBank/DDBJ databases">
        <authorList>
            <person name="Chen Y."/>
            <person name="Shah S."/>
            <person name="Dougan E. K."/>
            <person name="Thang M."/>
            <person name="Chan C."/>
        </authorList>
    </citation>
    <scope>NUCLEOTIDE SEQUENCE [LARGE SCALE GENOMIC DNA]</scope>
</reference>
<feature type="domain" description="DUF1995" evidence="4">
    <location>
        <begin position="68"/>
        <end position="281"/>
    </location>
</feature>
<protein>
    <submittedName>
        <fullName evidence="6">Uncharacterized protein</fullName>
    </submittedName>
</protein>
<gene>
    <name evidence="6" type="ORF">CCMP2556_LOCUS43827</name>
</gene>
<dbReference type="Pfam" id="PF26188">
    <property type="entry name" value="RESC6"/>
    <property type="match status" value="1"/>
</dbReference>
<feature type="coiled-coil region" evidence="1">
    <location>
        <begin position="411"/>
        <end position="445"/>
    </location>
</feature>
<feature type="chain" id="PRO_5045037812" evidence="3">
    <location>
        <begin position="22"/>
        <end position="1111"/>
    </location>
</feature>
<keyword evidence="1" id="KW-0175">Coiled coil</keyword>
<keyword evidence="3" id="KW-0732">Signal</keyword>
<feature type="compositionally biased region" description="Basic and acidic residues" evidence="2">
    <location>
        <begin position="378"/>
        <end position="392"/>
    </location>
</feature>
<dbReference type="EMBL" id="CAXAMN010024962">
    <property type="protein sequence ID" value="CAK9091387.1"/>
    <property type="molecule type" value="Genomic_DNA"/>
</dbReference>
<feature type="region of interest" description="Disordered" evidence="2">
    <location>
        <begin position="376"/>
        <end position="411"/>
    </location>
</feature>
<dbReference type="Proteomes" id="UP001642484">
    <property type="component" value="Unassembled WGS sequence"/>
</dbReference>
<evidence type="ECO:0000313" key="7">
    <source>
        <dbReference type="Proteomes" id="UP001642484"/>
    </source>
</evidence>
<evidence type="ECO:0000256" key="2">
    <source>
        <dbReference type="SAM" id="MobiDB-lite"/>
    </source>
</evidence>